<gene>
    <name evidence="4" type="ORF">Vbra_21659</name>
</gene>
<proteinExistence type="predicted"/>
<organism evidence="4 5">
    <name type="scientific">Vitrella brassicaformis (strain CCMP3155)</name>
    <dbReference type="NCBI Taxonomy" id="1169540"/>
    <lineage>
        <taxon>Eukaryota</taxon>
        <taxon>Sar</taxon>
        <taxon>Alveolata</taxon>
        <taxon>Colpodellida</taxon>
        <taxon>Vitrellaceae</taxon>
        <taxon>Vitrella</taxon>
    </lineage>
</organism>
<feature type="transmembrane region" description="Helical" evidence="2">
    <location>
        <begin position="933"/>
        <end position="957"/>
    </location>
</feature>
<dbReference type="EMBL" id="CDMY01000488">
    <property type="protein sequence ID" value="CEM17391.1"/>
    <property type="molecule type" value="Genomic_DNA"/>
</dbReference>
<evidence type="ECO:0000313" key="5">
    <source>
        <dbReference type="Proteomes" id="UP000041254"/>
    </source>
</evidence>
<evidence type="ECO:0000256" key="1">
    <source>
        <dbReference type="SAM" id="MobiDB-lite"/>
    </source>
</evidence>
<keyword evidence="3" id="KW-0732">Signal</keyword>
<name>A0A0G4FRV2_VITBC</name>
<dbReference type="InParanoid" id="A0A0G4FRV2"/>
<dbReference type="Proteomes" id="UP000041254">
    <property type="component" value="Unassembled WGS sequence"/>
</dbReference>
<feature type="compositionally biased region" description="Basic and acidic residues" evidence="1">
    <location>
        <begin position="256"/>
        <end position="272"/>
    </location>
</feature>
<keyword evidence="2" id="KW-0812">Transmembrane</keyword>
<feature type="region of interest" description="Disordered" evidence="1">
    <location>
        <begin position="43"/>
        <end position="64"/>
    </location>
</feature>
<keyword evidence="2" id="KW-0472">Membrane</keyword>
<dbReference type="PhylomeDB" id="A0A0G4FRV2"/>
<keyword evidence="5" id="KW-1185">Reference proteome</keyword>
<feature type="chain" id="PRO_5005188981" evidence="3">
    <location>
        <begin position="21"/>
        <end position="984"/>
    </location>
</feature>
<reference evidence="4 5" key="1">
    <citation type="submission" date="2014-11" db="EMBL/GenBank/DDBJ databases">
        <authorList>
            <person name="Zhu J."/>
            <person name="Qi W."/>
            <person name="Song R."/>
        </authorList>
    </citation>
    <scope>NUCLEOTIDE SEQUENCE [LARGE SCALE GENOMIC DNA]</scope>
</reference>
<accession>A0A0G4FRV2</accession>
<evidence type="ECO:0000256" key="3">
    <source>
        <dbReference type="SAM" id="SignalP"/>
    </source>
</evidence>
<evidence type="ECO:0000256" key="2">
    <source>
        <dbReference type="SAM" id="Phobius"/>
    </source>
</evidence>
<dbReference type="AlphaFoldDB" id="A0A0G4FRV2"/>
<feature type="transmembrane region" description="Helical" evidence="2">
    <location>
        <begin position="509"/>
        <end position="531"/>
    </location>
</feature>
<feature type="region of interest" description="Disordered" evidence="1">
    <location>
        <begin position="217"/>
        <end position="273"/>
    </location>
</feature>
<evidence type="ECO:0000313" key="4">
    <source>
        <dbReference type="EMBL" id="CEM17391.1"/>
    </source>
</evidence>
<protein>
    <submittedName>
        <fullName evidence="4">Uncharacterized protein</fullName>
    </submittedName>
</protein>
<keyword evidence="2" id="KW-1133">Transmembrane helix</keyword>
<feature type="transmembrane region" description="Helical" evidence="2">
    <location>
        <begin position="288"/>
        <end position="313"/>
    </location>
</feature>
<dbReference type="OrthoDB" id="428470at2759"/>
<sequence length="984" mass="107375">MRLPWLVAATGCCLAGCLSAAAHPSTSHDAADYGLLRVAGPGPDSVLEEEESLPSFDVSRGEPQGESVDAYVKLDSVAAVKEDACAAEPSAPAVIQRPLASAQRMGESVARRIGKNRGEEFSLLIDTQVLDLHTKTFADVGVDREEWERVTTDAVEAVRKYLWTLMPFASPIVVAAFLLLCIWPIMGLLLCCPTLRRLGEKQRARVIYVQPARHPTRRTPYRDISGVHIETRATQSTEDSPDNTHSDGESTPPSPDDDRGHHHHDGHRDEAYYPRPPRLLMGKTLRRILFSVFVLILLASIGVAFASIAWSLALHDGVKETFCALASVADEGLNGSPPDTPQPFMGVLPAVQMLDGLKTDLDPSSPGGVIDSVEASLDKTLDFQANQDELIGRLGFMIGVLEDEKNDPMKESDVDRRTYHACLYCEYGAPILREFNRSLDEGITKGLSDMRSTIKEKLASGSEDLERLTQRLNSFDYNATALSAVTEDVVNSTLVGGRAQVNAVENVRLAVFAAVASLGVAIGLCGLVYLLHVNCAISRLERGRQSTASSILIKPAACLWCSLMAYAVLVLVLGGLVLVLGVATNDTCRWAQTSVLDAEGLTKYNALLGDLSDKAPAVAQQCLTRGGSGDVLAALGVKGQVDFGPEIRKQIDQLDQLKDNGTLDVAPLQSLVASAREFGWLFLPDTSAPSKDGHDVSDVPFEVSLSGIQDKDRRIDESDTQAIIKEAIKAQPAMSGVIEDAIFSSNVTILGLEEYQAIIEPFFFAALQNGWTMDRAMYEITSTFDPDDAIVSTEAQRRAREASNDTDTRREYIRMYENMVWWAVRKQRLRDPSWVSFDCPTWPDESQGSPCSYQEFTAYLVDDLAAPVYEAGERFVGAVDKAKGELHDKLSDVLDGVLSRVDVLLDGLNCKVMYRGAQTVSDRLCERIVPNTVLVALSWVALGALAFISAALFFTVCETQPPTRLVQCTSALYRPLRVLRVVSD</sequence>
<feature type="transmembrane region" description="Helical" evidence="2">
    <location>
        <begin position="168"/>
        <end position="195"/>
    </location>
</feature>
<feature type="transmembrane region" description="Helical" evidence="2">
    <location>
        <begin position="552"/>
        <end position="583"/>
    </location>
</feature>
<feature type="signal peptide" evidence="3">
    <location>
        <begin position="1"/>
        <end position="20"/>
    </location>
</feature>
<dbReference type="VEuPathDB" id="CryptoDB:Vbra_21659"/>